<organism evidence="1">
    <name type="scientific">Picea glauca</name>
    <name type="common">White spruce</name>
    <name type="synonym">Pinus glauca</name>
    <dbReference type="NCBI Taxonomy" id="3330"/>
    <lineage>
        <taxon>Eukaryota</taxon>
        <taxon>Viridiplantae</taxon>
        <taxon>Streptophyta</taxon>
        <taxon>Embryophyta</taxon>
        <taxon>Tracheophyta</taxon>
        <taxon>Spermatophyta</taxon>
        <taxon>Pinopsida</taxon>
        <taxon>Pinidae</taxon>
        <taxon>Conifers I</taxon>
        <taxon>Pinales</taxon>
        <taxon>Pinaceae</taxon>
        <taxon>Picea</taxon>
    </lineage>
</organism>
<reference evidence="1" key="1">
    <citation type="journal article" date="2015" name="Genome Biol. Evol.">
        <title>Organellar Genomes of White Spruce (Picea glauca): Assembly and Annotation.</title>
        <authorList>
            <person name="Jackman S.D."/>
            <person name="Warren R.L."/>
            <person name="Gibb E.A."/>
            <person name="Vandervalk B.P."/>
            <person name="Mohamadi H."/>
            <person name="Chu J."/>
            <person name="Raymond A."/>
            <person name="Pleasance S."/>
            <person name="Coope R."/>
            <person name="Wildung M.R."/>
            <person name="Ritland C.E."/>
            <person name="Bousquet J."/>
            <person name="Jones S.J."/>
            <person name="Bohlmann J."/>
            <person name="Birol I."/>
        </authorList>
    </citation>
    <scope>NUCLEOTIDE SEQUENCE [LARGE SCALE GENOMIC DNA]</scope>
    <source>
        <tissue evidence="1">Flushing bud</tissue>
    </source>
</reference>
<dbReference type="EMBL" id="LKAM01000001">
    <property type="protein sequence ID" value="KUM50613.1"/>
    <property type="molecule type" value="Genomic_DNA"/>
</dbReference>
<comment type="caution">
    <text evidence="1">The sequence shown here is derived from an EMBL/GenBank/DDBJ whole genome shotgun (WGS) entry which is preliminary data.</text>
</comment>
<proteinExistence type="predicted"/>
<geneLocation type="mitochondrion" evidence="1"/>
<evidence type="ECO:0000313" key="1">
    <source>
        <dbReference type="EMBL" id="KUM50613.1"/>
    </source>
</evidence>
<gene>
    <name evidence="1" type="ORF">ABT39_MTgene457</name>
</gene>
<accession>A0A117NIW1</accession>
<sequence>MRKVSIGDPASPISPLLMNAYLHTYARRLLHLKNTELRYVRYAHGPYRSKEPEKLSWRRT</sequence>
<keyword evidence="1" id="KW-0496">Mitochondrion</keyword>
<protein>
    <submittedName>
        <fullName evidence="1">Uncharacterized protein</fullName>
    </submittedName>
</protein>
<name>A0A117NIW1_PICGL</name>
<dbReference type="AlphaFoldDB" id="A0A117NIW1"/>